<accession>A0A7C9LN81</accession>
<evidence type="ECO:0000313" key="3">
    <source>
        <dbReference type="Proteomes" id="UP000479692"/>
    </source>
</evidence>
<dbReference type="Pfam" id="PF11804">
    <property type="entry name" value="DUF3325"/>
    <property type="match status" value="1"/>
</dbReference>
<dbReference type="EMBL" id="WOXT01000002">
    <property type="protein sequence ID" value="MUV14303.1"/>
    <property type="molecule type" value="Genomic_DNA"/>
</dbReference>
<comment type="caution">
    <text evidence="2">The sequence shown here is derived from an EMBL/GenBank/DDBJ whole genome shotgun (WGS) entry which is preliminary data.</text>
</comment>
<sequence length="113" mass="12421">MDGAPRGTHRTDACRGGVRMSLILGTLLGLVAWATLSLGLPKHFRALRARDPSLGERKFLRAIGWTTLVAMCAVCIAAYGWEFGSVYAAVLMMLTALAWALWLTRMTQVRAKR</sequence>
<protein>
    <submittedName>
        <fullName evidence="2">DUF3325 family protein</fullName>
    </submittedName>
</protein>
<dbReference type="InterPro" id="IPR021762">
    <property type="entry name" value="DUF3325"/>
</dbReference>
<dbReference type="AlphaFoldDB" id="A0A7C9LN81"/>
<evidence type="ECO:0000256" key="1">
    <source>
        <dbReference type="SAM" id="Phobius"/>
    </source>
</evidence>
<keyword evidence="1" id="KW-0812">Transmembrane</keyword>
<feature type="transmembrane region" description="Helical" evidence="1">
    <location>
        <begin position="20"/>
        <end position="41"/>
    </location>
</feature>
<evidence type="ECO:0000313" key="2">
    <source>
        <dbReference type="EMBL" id="MUV14303.1"/>
    </source>
</evidence>
<name>A0A7C9LN81_9GAMM</name>
<proteinExistence type="predicted"/>
<keyword evidence="3" id="KW-1185">Reference proteome</keyword>
<organism evidence="2 3">
    <name type="scientific">Noviluteimonas gilva</name>
    <dbReference type="NCBI Taxonomy" id="2682097"/>
    <lineage>
        <taxon>Bacteria</taxon>
        <taxon>Pseudomonadati</taxon>
        <taxon>Pseudomonadota</taxon>
        <taxon>Gammaproteobacteria</taxon>
        <taxon>Lysobacterales</taxon>
        <taxon>Lysobacteraceae</taxon>
        <taxon>Noviluteimonas</taxon>
    </lineage>
</organism>
<keyword evidence="1" id="KW-1133">Transmembrane helix</keyword>
<keyword evidence="1" id="KW-0472">Membrane</keyword>
<dbReference type="Proteomes" id="UP000479692">
    <property type="component" value="Unassembled WGS sequence"/>
</dbReference>
<reference evidence="2 3" key="1">
    <citation type="submission" date="2019-12" db="EMBL/GenBank/DDBJ databases">
        <authorList>
            <person name="Xu J."/>
        </authorList>
    </citation>
    <scope>NUCLEOTIDE SEQUENCE [LARGE SCALE GENOMIC DNA]</scope>
    <source>
        <strain evidence="2 3">HX-5-24</strain>
    </source>
</reference>
<feature type="transmembrane region" description="Helical" evidence="1">
    <location>
        <begin position="62"/>
        <end position="80"/>
    </location>
</feature>
<gene>
    <name evidence="2" type="ORF">GN331_08805</name>
</gene>
<feature type="transmembrane region" description="Helical" evidence="1">
    <location>
        <begin position="86"/>
        <end position="104"/>
    </location>
</feature>